<keyword evidence="2 4" id="KW-0328">Glycosyltransferase</keyword>
<dbReference type="GO" id="GO:0016810">
    <property type="term" value="F:hydrolase activity, acting on carbon-nitrogen (but not peptide) bonds"/>
    <property type="evidence" value="ECO:0007669"/>
    <property type="project" value="InterPro"/>
</dbReference>
<dbReference type="PANTHER" id="PTHR43630">
    <property type="entry name" value="POLY-BETA-1,6-N-ACETYL-D-GLUCOSAMINE SYNTHASE"/>
    <property type="match status" value="1"/>
</dbReference>
<dbReference type="InterPro" id="IPR002509">
    <property type="entry name" value="NODB_dom"/>
</dbReference>
<evidence type="ECO:0000313" key="5">
    <source>
        <dbReference type="Proteomes" id="UP000218263"/>
    </source>
</evidence>
<dbReference type="KEGG" id="mgot:MgSA37_04440"/>
<dbReference type="SUPFAM" id="SSF53448">
    <property type="entry name" value="Nucleotide-diphospho-sugar transferases"/>
    <property type="match status" value="1"/>
</dbReference>
<evidence type="ECO:0000256" key="2">
    <source>
        <dbReference type="ARBA" id="ARBA00022676"/>
    </source>
</evidence>
<dbReference type="Gene3D" id="3.20.20.80">
    <property type="entry name" value="Glycosidases"/>
    <property type="match status" value="1"/>
</dbReference>
<keyword evidence="5" id="KW-1185">Reference proteome</keyword>
<dbReference type="InterPro" id="IPR029070">
    <property type="entry name" value="Chitinase_insertion_sf"/>
</dbReference>
<dbReference type="PANTHER" id="PTHR43630:SF1">
    <property type="entry name" value="POLY-BETA-1,6-N-ACETYL-D-GLUCOSAMINE SYNTHASE"/>
    <property type="match status" value="1"/>
</dbReference>
<dbReference type="InterPro" id="IPR001173">
    <property type="entry name" value="Glyco_trans_2-like"/>
</dbReference>
<proteinExistence type="inferred from homology"/>
<dbReference type="SUPFAM" id="SSF51445">
    <property type="entry name" value="(Trans)glycosidases"/>
    <property type="match status" value="1"/>
</dbReference>
<dbReference type="Pfam" id="PF01522">
    <property type="entry name" value="Polysacc_deac_1"/>
    <property type="match status" value="1"/>
</dbReference>
<dbReference type="InterPro" id="IPR017853">
    <property type="entry name" value="GH"/>
</dbReference>
<dbReference type="InterPro" id="IPR029044">
    <property type="entry name" value="Nucleotide-diphossugar_trans"/>
</dbReference>
<dbReference type="PROSITE" id="PS51677">
    <property type="entry name" value="NODB"/>
    <property type="match status" value="1"/>
</dbReference>
<dbReference type="RefSeq" id="WP_096354921.1">
    <property type="nucleotide sequence ID" value="NZ_AP017313.1"/>
</dbReference>
<dbReference type="GO" id="GO:0016757">
    <property type="term" value="F:glycosyltransferase activity"/>
    <property type="evidence" value="ECO:0007669"/>
    <property type="project" value="UniProtKB-KW"/>
</dbReference>
<dbReference type="Gene3D" id="3.20.20.370">
    <property type="entry name" value="Glycoside hydrolase/deacetylase"/>
    <property type="match status" value="1"/>
</dbReference>
<dbReference type="CDD" id="cd10962">
    <property type="entry name" value="CE4_GT2-like"/>
    <property type="match status" value="1"/>
</dbReference>
<dbReference type="Pfam" id="PF00535">
    <property type="entry name" value="Glycos_transf_2"/>
    <property type="match status" value="1"/>
</dbReference>
<sequence>MADKQVFQTDTPGRWMRFKWISRVLIIVLACSVLAAIITVTSKQYPSLPNLNPTPKKLTKEELESLKRSKKYKDFKIDKNEITKLARTRHLHQLKRPNNKDRINAAFYKAWEPQAYGSLASNISHLDMVVSEGFFLLPKHDTMVANIDTGLVNLNKKYKKPVIVSLSNYVNSDKEKGSYDTKDVERIIKSKKLRTQLIYNIASQLTRYKFKGVNLDFDDLKDINSKNYITFENELYAILHPLGFLVTQNVVPDDEKYQLERLQHVNDFLFVMAIDQHNDGSNAGDLSNQRWVEEILDNVCSRIPSEKVILTVQGGGYDWPESSTGKPMSYLEAISYAQENGSKITFDPASANLHYNYYDLDSLEHTVYFTDAATNFNIIRMADDWATGGVALWRLGGEDPRLWTFFQKNLSIDSLRKTGIDVKRLTSVGLNNKIDYDGDGEVLDLVTTPTTGKIDVKMDTSNFVITAQQYIKLPTKYVIRKYGYDPGKIVLTFDDGPDPDYTPRILDILKKEHVPAAFFVVGSMAEKNVPILRREYEEGYEIGNHTFFHPDISAISIQRVNLELNATRKLIESVTGRSTILFRPPFNADAEPQTLAEVIPVAESRKQSYITIGESIDPWDWQPGVTADSIVARVIKQKDAGSMLLLHDAGGDTREETVKALPEIIHYFKSHGYKFTTIADVLHKNKADLMPPIKDDANSGVLGSLYNFLIEFYFYGNWFLIYLFFSAIFLAVGRVILIGILAVRQYSEDKKIERAVTEPAKLPAVSIIVPGYNEEVTAIKTIQSLLKTEYPSFEIIFVDDGSKDKTFELVNNAYGNHPLVQVLSKPNGGKASALNFGISHAKNNFVVCIDADTQLKNDAVYHLMNHFTDEEIGAVAGTVKVGNETNLITMWQSIEYITAQNMDRRAFDLINSITVVPGAIGAFRKSALYKAGGFTYDTLAEDCDLTMRILKQGYVVRNCDDAIAYTEAPETLNGLLKQRFRWSFGVMQSFWKNKDALFNKKYKFFGMLGMPNILVFQIILPLFSPLADLFMIIGLFSDKPGRIIIYYVGFVLIDFVVAIIAFWMQKEDYKKLVYIIPQRFIWRQLMYYVLFKSIRRALKGELHGWGALKRTGNVTIKKEATV</sequence>
<organism evidence="4 5">
    <name type="scientific">Mucilaginibacter gotjawali</name>
    <dbReference type="NCBI Taxonomy" id="1550579"/>
    <lineage>
        <taxon>Bacteria</taxon>
        <taxon>Pseudomonadati</taxon>
        <taxon>Bacteroidota</taxon>
        <taxon>Sphingobacteriia</taxon>
        <taxon>Sphingobacteriales</taxon>
        <taxon>Sphingobacteriaceae</taxon>
        <taxon>Mucilaginibacter</taxon>
    </lineage>
</organism>
<keyword evidence="3 4" id="KW-0808">Transferase</keyword>
<dbReference type="EMBL" id="AP017313">
    <property type="protein sequence ID" value="BAU56243.1"/>
    <property type="molecule type" value="Genomic_DNA"/>
</dbReference>
<dbReference type="GO" id="GO:0005975">
    <property type="term" value="P:carbohydrate metabolic process"/>
    <property type="evidence" value="ECO:0007669"/>
    <property type="project" value="InterPro"/>
</dbReference>
<dbReference type="OrthoDB" id="9766299at2"/>
<evidence type="ECO:0000256" key="1">
    <source>
        <dbReference type="ARBA" id="ARBA00006739"/>
    </source>
</evidence>
<dbReference type="AlphaFoldDB" id="A0A110B4H5"/>
<evidence type="ECO:0000256" key="3">
    <source>
        <dbReference type="ARBA" id="ARBA00022679"/>
    </source>
</evidence>
<dbReference type="Gene3D" id="3.90.550.10">
    <property type="entry name" value="Spore Coat Polysaccharide Biosynthesis Protein SpsA, Chain A"/>
    <property type="match status" value="1"/>
</dbReference>
<name>A0A110B4H5_9SPHI</name>
<protein>
    <submittedName>
        <fullName evidence="4">Poly-beta-1,6-N-acetyl-D-glucosamine synthase</fullName>
        <ecNumber evidence="4">2.4.1.-</ecNumber>
    </submittedName>
</protein>
<dbReference type="EC" id="2.4.1.-" evidence="4"/>
<dbReference type="InterPro" id="IPR001223">
    <property type="entry name" value="Glyco_hydro18_cat"/>
</dbReference>
<dbReference type="CDD" id="cd06423">
    <property type="entry name" value="CESA_like"/>
    <property type="match status" value="1"/>
</dbReference>
<dbReference type="Pfam" id="PF00704">
    <property type="entry name" value="Glyco_hydro_18"/>
    <property type="match status" value="1"/>
</dbReference>
<gene>
    <name evidence="4" type="primary">icaA_2</name>
    <name evidence="4" type="ORF">MgSA37_04440</name>
</gene>
<dbReference type="Gene3D" id="3.10.50.10">
    <property type="match status" value="1"/>
</dbReference>
<evidence type="ECO:0000313" key="4">
    <source>
        <dbReference type="EMBL" id="BAU56243.1"/>
    </source>
</evidence>
<dbReference type="SUPFAM" id="SSF88713">
    <property type="entry name" value="Glycoside hydrolase/deacetylase"/>
    <property type="match status" value="1"/>
</dbReference>
<reference evidence="4 5" key="1">
    <citation type="submission" date="2015-12" db="EMBL/GenBank/DDBJ databases">
        <title>Genome sequence of Mucilaginibacter gotjawali.</title>
        <authorList>
            <person name="Lee J.S."/>
            <person name="Lee K.C."/>
            <person name="Kim K.K."/>
            <person name="Lee B.W."/>
        </authorList>
    </citation>
    <scope>NUCLEOTIDE SEQUENCE [LARGE SCALE GENOMIC DNA]</scope>
    <source>
        <strain evidence="4 5">SA3-7</strain>
    </source>
</reference>
<accession>A0A110B4H5</accession>
<dbReference type="Proteomes" id="UP000218263">
    <property type="component" value="Chromosome"/>
</dbReference>
<dbReference type="InterPro" id="IPR011330">
    <property type="entry name" value="Glyco_hydro/deAcase_b/a-brl"/>
</dbReference>
<comment type="similarity">
    <text evidence="1">Belongs to the glycosyltransferase 2 family.</text>
</comment>